<reference evidence="2 3" key="1">
    <citation type="submission" date="2012-06" db="EMBL/GenBank/DDBJ databases">
        <title>The complete chromosome of genome of Turneriella parva DSM 21527.</title>
        <authorList>
            <consortium name="US DOE Joint Genome Institute (JGI-PGF)"/>
            <person name="Lucas S."/>
            <person name="Han J."/>
            <person name="Lapidus A."/>
            <person name="Bruce D."/>
            <person name="Goodwin L."/>
            <person name="Pitluck S."/>
            <person name="Peters L."/>
            <person name="Kyrpides N."/>
            <person name="Mavromatis K."/>
            <person name="Ivanova N."/>
            <person name="Mikhailova N."/>
            <person name="Chertkov O."/>
            <person name="Detter J.C."/>
            <person name="Tapia R."/>
            <person name="Han C."/>
            <person name="Land M."/>
            <person name="Hauser L."/>
            <person name="Markowitz V."/>
            <person name="Cheng J.-F."/>
            <person name="Hugenholtz P."/>
            <person name="Woyke T."/>
            <person name="Wu D."/>
            <person name="Gronow S."/>
            <person name="Wellnitz S."/>
            <person name="Brambilla E."/>
            <person name="Klenk H.-P."/>
            <person name="Eisen J.A."/>
        </authorList>
    </citation>
    <scope>NUCLEOTIDE SEQUENCE [LARGE SCALE GENOMIC DNA]</scope>
    <source>
        <strain evidence="3">ATCC BAA-1111 / DSM 21527 / NCTC 11395 / H</strain>
    </source>
</reference>
<dbReference type="Proteomes" id="UP000006048">
    <property type="component" value="Chromosome"/>
</dbReference>
<evidence type="ECO:0000313" key="3">
    <source>
        <dbReference type="Proteomes" id="UP000006048"/>
    </source>
</evidence>
<keyword evidence="3" id="KW-1185">Reference proteome</keyword>
<dbReference type="OrthoDB" id="5767052at2"/>
<gene>
    <name evidence="2" type="ordered locus">Turpa_1757</name>
</gene>
<evidence type="ECO:0000313" key="2">
    <source>
        <dbReference type="EMBL" id="AFM12404.1"/>
    </source>
</evidence>
<feature type="signal peptide" evidence="1">
    <location>
        <begin position="1"/>
        <end position="23"/>
    </location>
</feature>
<sequence length="284" mass="33600">MRRRLRLTLLFAFVLSVACCTRALGKVAYNNLLPQIILNRIDEYFDLNSTQEKYLKARLQVHHAWHRTTQLKLYGADLKDLRSRLAATLTEADLLWLTDRLTRHRNAIYARIIPDLVNVLQTLSDDQLNHFQKKLDKENRELDEKLARPLSVRQQEEFQAIVKQIEEWTGSLTKLQKDMLRTKYVSIADSAVDWLRYREDQQGVFVRLLRSKPDHQTLKADLEGRMIYQERNVPQRFKVRFQRTLTLLKEMALTADKTLTPDQRMHALAKMDEYIQLVEEISPR</sequence>
<dbReference type="RefSeq" id="WP_014802913.1">
    <property type="nucleotide sequence ID" value="NC_018020.1"/>
</dbReference>
<protein>
    <recommendedName>
        <fullName evidence="4">Lipoprotein</fullName>
    </recommendedName>
</protein>
<dbReference type="AlphaFoldDB" id="I4B547"/>
<evidence type="ECO:0008006" key="4">
    <source>
        <dbReference type="Google" id="ProtNLM"/>
    </source>
</evidence>
<organism evidence="2 3">
    <name type="scientific">Turneriella parva (strain ATCC BAA-1111 / DSM 21527 / NCTC 11395 / H)</name>
    <name type="common">Leptospira parva</name>
    <dbReference type="NCBI Taxonomy" id="869212"/>
    <lineage>
        <taxon>Bacteria</taxon>
        <taxon>Pseudomonadati</taxon>
        <taxon>Spirochaetota</taxon>
        <taxon>Spirochaetia</taxon>
        <taxon>Leptospirales</taxon>
        <taxon>Leptospiraceae</taxon>
        <taxon>Turneriella</taxon>
    </lineage>
</organism>
<proteinExistence type="predicted"/>
<dbReference type="STRING" id="869212.Turpa_1757"/>
<accession>I4B547</accession>
<dbReference type="Pfam" id="PF19795">
    <property type="entry name" value="DUF6279"/>
    <property type="match status" value="1"/>
</dbReference>
<evidence type="ECO:0000256" key="1">
    <source>
        <dbReference type="SAM" id="SignalP"/>
    </source>
</evidence>
<dbReference type="HOGENOM" id="CLU_061560_0_0_12"/>
<keyword evidence="1" id="KW-0732">Signal</keyword>
<name>I4B547_TURPD</name>
<dbReference type="EMBL" id="CP002959">
    <property type="protein sequence ID" value="AFM12404.1"/>
    <property type="molecule type" value="Genomic_DNA"/>
</dbReference>
<dbReference type="KEGG" id="tpx:Turpa_1757"/>
<dbReference type="PROSITE" id="PS51257">
    <property type="entry name" value="PROKAR_LIPOPROTEIN"/>
    <property type="match status" value="1"/>
</dbReference>
<feature type="chain" id="PRO_5003686479" description="Lipoprotein" evidence="1">
    <location>
        <begin position="24"/>
        <end position="284"/>
    </location>
</feature>